<keyword evidence="2" id="KW-1185">Reference proteome</keyword>
<dbReference type="STRING" id="1631249.BQ8794_70013"/>
<evidence type="ECO:0000313" key="1">
    <source>
        <dbReference type="EMBL" id="SIT59083.1"/>
    </source>
</evidence>
<organism evidence="1 2">
    <name type="scientific">Mesorhizobium prunaredense</name>
    <dbReference type="NCBI Taxonomy" id="1631249"/>
    <lineage>
        <taxon>Bacteria</taxon>
        <taxon>Pseudomonadati</taxon>
        <taxon>Pseudomonadota</taxon>
        <taxon>Alphaproteobacteria</taxon>
        <taxon>Hyphomicrobiales</taxon>
        <taxon>Phyllobacteriaceae</taxon>
        <taxon>Mesorhizobium</taxon>
    </lineage>
</organism>
<protein>
    <submittedName>
        <fullName evidence="1">Uncharacterized protein</fullName>
    </submittedName>
</protein>
<dbReference type="EMBL" id="FTPD01000067">
    <property type="protein sequence ID" value="SIT59083.1"/>
    <property type="molecule type" value="Genomic_DNA"/>
</dbReference>
<accession>A0A1R3VGQ8</accession>
<dbReference type="Proteomes" id="UP000188388">
    <property type="component" value="Unassembled WGS sequence"/>
</dbReference>
<name>A0A1R3VGQ8_9HYPH</name>
<proteinExistence type="predicted"/>
<gene>
    <name evidence="1" type="ORF">BQ8794_70013</name>
</gene>
<evidence type="ECO:0000313" key="2">
    <source>
        <dbReference type="Proteomes" id="UP000188388"/>
    </source>
</evidence>
<sequence length="59" mass="6835">MDTARLLSNFVTPLASEGRWRHFESYNPVAFFIQSRNRATRLLHCPLDWSIAHSIGPLH</sequence>
<reference evidence="2" key="1">
    <citation type="submission" date="2017-01" db="EMBL/GenBank/DDBJ databases">
        <authorList>
            <person name="Brunel B."/>
        </authorList>
    </citation>
    <scope>NUCLEOTIDE SEQUENCE [LARGE SCALE GENOMIC DNA]</scope>
</reference>
<dbReference type="AlphaFoldDB" id="A0A1R3VGQ8"/>